<evidence type="ECO:0000313" key="2">
    <source>
        <dbReference type="EMBL" id="CAD7698138.1"/>
    </source>
</evidence>
<dbReference type="EMBL" id="CAJHUC010000768">
    <property type="protein sequence ID" value="CAD7698138.1"/>
    <property type="molecule type" value="Genomic_DNA"/>
</dbReference>
<evidence type="ECO:0000313" key="3">
    <source>
        <dbReference type="Proteomes" id="UP000708148"/>
    </source>
</evidence>
<feature type="compositionally biased region" description="Gly residues" evidence="1">
    <location>
        <begin position="36"/>
        <end position="46"/>
    </location>
</feature>
<feature type="compositionally biased region" description="Basic and acidic residues" evidence="1">
    <location>
        <begin position="1"/>
        <end position="10"/>
    </location>
</feature>
<feature type="region of interest" description="Disordered" evidence="1">
    <location>
        <begin position="1"/>
        <end position="73"/>
    </location>
</feature>
<sequence length="284" mass="29938">MSTEKGKPDVLVETEVEGEFESLEFNEGGEKRRQGGPQGGRAGAGGPSTAPAVAEMEDLGTQADAGPTGQADAPIGPEDEALKELAAAATKVAGMAQGVARDVQQAAKNISQRWTTAVNTAAEAQSPISTIVGGLSSWWATLDPTAENGEQAVEGATTTNEGINGLQQHYGLSENEALLEQFKCKLLQSYCCSQNDYTPEMQMVFPIVLSIFEQHFCFTPEHRGKRLPAAVEHARVTKVVRKDAEGGPILDIALADGHTVLCGGFDSETALDSALALMEHLTGQ</sequence>
<protein>
    <submittedName>
        <fullName evidence="2">Uncharacterized protein</fullName>
    </submittedName>
</protein>
<gene>
    <name evidence="2" type="ORF">OSTQU699_LOCUS3499</name>
</gene>
<proteinExistence type="predicted"/>
<dbReference type="OrthoDB" id="10261837at2759"/>
<evidence type="ECO:0000256" key="1">
    <source>
        <dbReference type="SAM" id="MobiDB-lite"/>
    </source>
</evidence>
<reference evidence="2" key="1">
    <citation type="submission" date="2020-12" db="EMBL/GenBank/DDBJ databases">
        <authorList>
            <person name="Iha C."/>
        </authorList>
    </citation>
    <scope>NUCLEOTIDE SEQUENCE</scope>
</reference>
<keyword evidence="3" id="KW-1185">Reference proteome</keyword>
<accession>A0A8S1ITQ6</accession>
<dbReference type="AlphaFoldDB" id="A0A8S1ITQ6"/>
<dbReference type="Proteomes" id="UP000708148">
    <property type="component" value="Unassembled WGS sequence"/>
</dbReference>
<organism evidence="2 3">
    <name type="scientific">Ostreobium quekettii</name>
    <dbReference type="NCBI Taxonomy" id="121088"/>
    <lineage>
        <taxon>Eukaryota</taxon>
        <taxon>Viridiplantae</taxon>
        <taxon>Chlorophyta</taxon>
        <taxon>core chlorophytes</taxon>
        <taxon>Ulvophyceae</taxon>
        <taxon>TCBD clade</taxon>
        <taxon>Bryopsidales</taxon>
        <taxon>Ostreobineae</taxon>
        <taxon>Ostreobiaceae</taxon>
        <taxon>Ostreobium</taxon>
    </lineage>
</organism>
<comment type="caution">
    <text evidence="2">The sequence shown here is derived from an EMBL/GenBank/DDBJ whole genome shotgun (WGS) entry which is preliminary data.</text>
</comment>
<feature type="compositionally biased region" description="Acidic residues" evidence="1">
    <location>
        <begin position="12"/>
        <end position="24"/>
    </location>
</feature>
<name>A0A8S1ITQ6_9CHLO</name>